<feature type="signal peptide" evidence="1">
    <location>
        <begin position="1"/>
        <end position="25"/>
    </location>
</feature>
<dbReference type="Proteomes" id="UP000199435">
    <property type="component" value="Unassembled WGS sequence"/>
</dbReference>
<evidence type="ECO:0000313" key="3">
    <source>
        <dbReference type="Proteomes" id="UP000199435"/>
    </source>
</evidence>
<reference evidence="3" key="1">
    <citation type="submission" date="2016-08" db="EMBL/GenBank/DDBJ databases">
        <authorList>
            <person name="Varghese N."/>
            <person name="Submissions Spin"/>
        </authorList>
    </citation>
    <scope>NUCLEOTIDE SEQUENCE [LARGE SCALE GENOMIC DNA]</scope>
    <source>
        <strain evidence="3">HAMBI 2971</strain>
    </source>
</reference>
<sequence length="95" mass="11752">MKIFRNLLAALLGIGLLIGAGSASAAPMMNMAKPEVQSSVQTVRYHHRRHWHGYRHHRHHHWRSHRSYRSHYWRGHHYGWYKHHRHHPHHRYYRY</sequence>
<accession>A0A1C3WVL4</accession>
<evidence type="ECO:0000256" key="1">
    <source>
        <dbReference type="SAM" id="SignalP"/>
    </source>
</evidence>
<dbReference type="AlphaFoldDB" id="A0A1C3WVL4"/>
<name>A0A1C3WVL4_9HYPH</name>
<evidence type="ECO:0000313" key="2">
    <source>
        <dbReference type="EMBL" id="SCB43975.1"/>
    </source>
</evidence>
<feature type="chain" id="PRO_5008685913" evidence="1">
    <location>
        <begin position="26"/>
        <end position="95"/>
    </location>
</feature>
<protein>
    <submittedName>
        <fullName evidence="2">Uncharacterized protein</fullName>
    </submittedName>
</protein>
<proteinExistence type="predicted"/>
<dbReference type="EMBL" id="FMAH01000042">
    <property type="protein sequence ID" value="SCB43975.1"/>
    <property type="molecule type" value="Genomic_DNA"/>
</dbReference>
<keyword evidence="3" id="KW-1185">Reference proteome</keyword>
<gene>
    <name evidence="2" type="ORF">GA0061102_104220</name>
</gene>
<dbReference type="RefSeq" id="WP_092854561.1">
    <property type="nucleotide sequence ID" value="NZ_FMAH01000042.1"/>
</dbReference>
<organism evidence="2 3">
    <name type="scientific">Rhizobium miluonense</name>
    <dbReference type="NCBI Taxonomy" id="411945"/>
    <lineage>
        <taxon>Bacteria</taxon>
        <taxon>Pseudomonadati</taxon>
        <taxon>Pseudomonadota</taxon>
        <taxon>Alphaproteobacteria</taxon>
        <taxon>Hyphomicrobiales</taxon>
        <taxon>Rhizobiaceae</taxon>
        <taxon>Rhizobium/Agrobacterium group</taxon>
        <taxon>Rhizobium</taxon>
    </lineage>
</organism>
<keyword evidence="1" id="KW-0732">Signal</keyword>